<organism evidence="2">
    <name type="scientific">Cladocopium goreaui</name>
    <dbReference type="NCBI Taxonomy" id="2562237"/>
    <lineage>
        <taxon>Eukaryota</taxon>
        <taxon>Sar</taxon>
        <taxon>Alveolata</taxon>
        <taxon>Dinophyceae</taxon>
        <taxon>Suessiales</taxon>
        <taxon>Symbiodiniaceae</taxon>
        <taxon>Cladocopium</taxon>
    </lineage>
</organism>
<sequence>MVVPIVLSKVVGVEKVALRVRPRAMLLQTSPPAQPFQNVDSPQQLTDMYAIVKLHDEVQKDQDFRAKMKEALPTAAWAHTVPTLVDEEWNTRTCLYNEPGPSGGVAYVRKDQVIPVDAVLDQLMQGSGYEHIYYKVHINDPLADRYEVLWLSDDTSHEDALQLNTTEKSFGTAAGPRYGVRFLTLEAMDAFATKYKLGAKHKLGRFRLTGVPSSVGVKGVHDMLHPYGWTVEEVEYAGEESITFLSSKLGTVTKMHWKDHRGNMNPVHIKALNSAAKRMTASASQVSHASGSQRSDAQKALFNKRPEANQPKTNMTPPPKQARTENQS</sequence>
<dbReference type="EMBL" id="CAMXCT020001872">
    <property type="protein sequence ID" value="CAL1147146.1"/>
    <property type="molecule type" value="Genomic_DNA"/>
</dbReference>
<dbReference type="EMBL" id="CAMXCT030001872">
    <property type="protein sequence ID" value="CAL4781083.1"/>
    <property type="molecule type" value="Genomic_DNA"/>
</dbReference>
<evidence type="ECO:0000256" key="1">
    <source>
        <dbReference type="SAM" id="MobiDB-lite"/>
    </source>
</evidence>
<comment type="caution">
    <text evidence="2">The sequence shown here is derived from an EMBL/GenBank/DDBJ whole genome shotgun (WGS) entry which is preliminary data.</text>
</comment>
<evidence type="ECO:0000313" key="3">
    <source>
        <dbReference type="EMBL" id="CAL4781083.1"/>
    </source>
</evidence>
<keyword evidence="4" id="KW-1185">Reference proteome</keyword>
<reference evidence="3 4" key="2">
    <citation type="submission" date="2024-05" db="EMBL/GenBank/DDBJ databases">
        <authorList>
            <person name="Chen Y."/>
            <person name="Shah S."/>
            <person name="Dougan E. K."/>
            <person name="Thang M."/>
            <person name="Chan C."/>
        </authorList>
    </citation>
    <scope>NUCLEOTIDE SEQUENCE [LARGE SCALE GENOMIC DNA]</scope>
</reference>
<dbReference type="EMBL" id="CAMXCT010001872">
    <property type="protein sequence ID" value="CAI3993771.1"/>
    <property type="molecule type" value="Genomic_DNA"/>
</dbReference>
<protein>
    <submittedName>
        <fullName evidence="2">Uncharacterized protein</fullName>
    </submittedName>
</protein>
<dbReference type="AlphaFoldDB" id="A0A9P1FZD7"/>
<gene>
    <name evidence="2" type="ORF">C1SCF055_LOCUS20485</name>
</gene>
<evidence type="ECO:0000313" key="4">
    <source>
        <dbReference type="Proteomes" id="UP001152797"/>
    </source>
</evidence>
<dbReference type="OrthoDB" id="444702at2759"/>
<dbReference type="Proteomes" id="UP001152797">
    <property type="component" value="Unassembled WGS sequence"/>
</dbReference>
<evidence type="ECO:0000313" key="2">
    <source>
        <dbReference type="EMBL" id="CAI3993771.1"/>
    </source>
</evidence>
<feature type="compositionally biased region" description="Polar residues" evidence="1">
    <location>
        <begin position="281"/>
        <end position="295"/>
    </location>
</feature>
<reference evidence="2" key="1">
    <citation type="submission" date="2022-10" db="EMBL/GenBank/DDBJ databases">
        <authorList>
            <person name="Chen Y."/>
            <person name="Dougan E. K."/>
            <person name="Chan C."/>
            <person name="Rhodes N."/>
            <person name="Thang M."/>
        </authorList>
    </citation>
    <scope>NUCLEOTIDE SEQUENCE</scope>
</reference>
<proteinExistence type="predicted"/>
<accession>A0A9P1FZD7</accession>
<feature type="region of interest" description="Disordered" evidence="1">
    <location>
        <begin position="275"/>
        <end position="328"/>
    </location>
</feature>
<name>A0A9P1FZD7_9DINO</name>